<dbReference type="AlphaFoldDB" id="A0ABD3N7H0"/>
<feature type="transmembrane region" description="Helical" evidence="1">
    <location>
        <begin position="31"/>
        <end position="50"/>
    </location>
</feature>
<evidence type="ECO:0000313" key="3">
    <source>
        <dbReference type="Proteomes" id="UP001530400"/>
    </source>
</evidence>
<proteinExistence type="predicted"/>
<keyword evidence="1" id="KW-1133">Transmembrane helix</keyword>
<keyword evidence="1" id="KW-0472">Membrane</keyword>
<protein>
    <submittedName>
        <fullName evidence="2">Uncharacterized protein</fullName>
    </submittedName>
</protein>
<dbReference type="Proteomes" id="UP001530400">
    <property type="component" value="Unassembled WGS sequence"/>
</dbReference>
<name>A0ABD3N7H0_9STRA</name>
<sequence>MHISIKSRTARYQPGTDKELKMAKQVKSQSLLYACAFLSVWLMPTMSRIIQPFGGTIHERLMIVSAASMYAQCDPNLNPCQKVLSLMNATLFYWVTNKKAVTDVVDLVVYGEITNAPGKALELGDDEEVDIDPPPREATRKTWAYTRISFMLQRESEPPRELRMSAPT</sequence>
<gene>
    <name evidence="2" type="ORF">ACHAWO_008186</name>
</gene>
<keyword evidence="3" id="KW-1185">Reference proteome</keyword>
<comment type="caution">
    <text evidence="2">The sequence shown here is derived from an EMBL/GenBank/DDBJ whole genome shotgun (WGS) entry which is preliminary data.</text>
</comment>
<evidence type="ECO:0000313" key="2">
    <source>
        <dbReference type="EMBL" id="KAL3772014.1"/>
    </source>
</evidence>
<organism evidence="2 3">
    <name type="scientific">Cyclotella atomus</name>
    <dbReference type="NCBI Taxonomy" id="382360"/>
    <lineage>
        <taxon>Eukaryota</taxon>
        <taxon>Sar</taxon>
        <taxon>Stramenopiles</taxon>
        <taxon>Ochrophyta</taxon>
        <taxon>Bacillariophyta</taxon>
        <taxon>Coscinodiscophyceae</taxon>
        <taxon>Thalassiosirophycidae</taxon>
        <taxon>Stephanodiscales</taxon>
        <taxon>Stephanodiscaceae</taxon>
        <taxon>Cyclotella</taxon>
    </lineage>
</organism>
<dbReference type="EMBL" id="JALLPJ020001275">
    <property type="protein sequence ID" value="KAL3772014.1"/>
    <property type="molecule type" value="Genomic_DNA"/>
</dbReference>
<keyword evidence="1" id="KW-0812">Transmembrane</keyword>
<evidence type="ECO:0000256" key="1">
    <source>
        <dbReference type="SAM" id="Phobius"/>
    </source>
</evidence>
<accession>A0ABD3N7H0</accession>
<reference evidence="2 3" key="1">
    <citation type="submission" date="2024-10" db="EMBL/GenBank/DDBJ databases">
        <title>Updated reference genomes for cyclostephanoid diatoms.</title>
        <authorList>
            <person name="Roberts W.R."/>
            <person name="Alverson A.J."/>
        </authorList>
    </citation>
    <scope>NUCLEOTIDE SEQUENCE [LARGE SCALE GENOMIC DNA]</scope>
    <source>
        <strain evidence="2 3">AJA010-31</strain>
    </source>
</reference>